<dbReference type="EMBL" id="OU893335">
    <property type="protein sequence ID" value="CAG9792334.1"/>
    <property type="molecule type" value="Genomic_DNA"/>
</dbReference>
<gene>
    <name evidence="2" type="ORF">DIATSA_LOCUS9879</name>
</gene>
<proteinExistence type="predicted"/>
<evidence type="ECO:0000256" key="1">
    <source>
        <dbReference type="ARBA" id="ARBA00022737"/>
    </source>
</evidence>
<evidence type="ECO:0000313" key="3">
    <source>
        <dbReference type="Proteomes" id="UP001153714"/>
    </source>
</evidence>
<keyword evidence="1" id="KW-0677">Repeat</keyword>
<dbReference type="AlphaFoldDB" id="A0A9N9WHT7"/>
<sequence>MVRVITQETFDEVVKENMEDFDMSLEDAITEATAQFQAQGVDLSNIIKDLSLGTGDHQVIMIINNLREICIHENHDDKLMLNELANLQVECNKDIAHRVKAGKEGAYDILINLLERRQKKYIERPNDNDKKVIVCILKTFVSLMDVQPDLLGHKGVDIIVSILDKIDDDDILIATLKWANVCCVKHELNRQRIFAKSITNNLKNIIKLRTNAKVISEVMQLTRKFTLDDDIRVEFGKAHEHARELGSKLLEPLTKYLKENADSAVVSETVSTMAALLVRHELCSLAADAGASNALLNALSQHYDNAALVTNATKLITALAGNDDVKRNLMKAGIAPVIVALLNRHGSNAVAGAMLLKCISALTLREPDHSVQFFDNDAPEAIVNCLKIHPDNAAVQKNGCWAVRNMVARCREQNHKFHELGVECLLKDAYKKFEKDFGFDIKSALRDLECDVKLDEQWTGKGVQMEN</sequence>
<organism evidence="2 3">
    <name type="scientific">Diatraea saccharalis</name>
    <name type="common">sugarcane borer</name>
    <dbReference type="NCBI Taxonomy" id="40085"/>
    <lineage>
        <taxon>Eukaryota</taxon>
        <taxon>Metazoa</taxon>
        <taxon>Ecdysozoa</taxon>
        <taxon>Arthropoda</taxon>
        <taxon>Hexapoda</taxon>
        <taxon>Insecta</taxon>
        <taxon>Pterygota</taxon>
        <taxon>Neoptera</taxon>
        <taxon>Endopterygota</taxon>
        <taxon>Lepidoptera</taxon>
        <taxon>Glossata</taxon>
        <taxon>Ditrysia</taxon>
        <taxon>Pyraloidea</taxon>
        <taxon>Crambidae</taxon>
        <taxon>Crambinae</taxon>
        <taxon>Diatraea</taxon>
    </lineage>
</organism>
<dbReference type="OrthoDB" id="449062at2759"/>
<accession>A0A9N9WHT7</accession>
<dbReference type="Gene3D" id="1.25.10.10">
    <property type="entry name" value="Leucine-rich Repeat Variant"/>
    <property type="match status" value="2"/>
</dbReference>
<dbReference type="PANTHER" id="PTHR22895:SF0">
    <property type="entry name" value="ARMADILLO REPEAT-CONTAINING PROTEIN 6"/>
    <property type="match status" value="1"/>
</dbReference>
<evidence type="ECO:0000313" key="2">
    <source>
        <dbReference type="EMBL" id="CAG9792334.1"/>
    </source>
</evidence>
<keyword evidence="3" id="KW-1185">Reference proteome</keyword>
<dbReference type="Proteomes" id="UP001153714">
    <property type="component" value="Chromosome 4"/>
</dbReference>
<evidence type="ECO:0008006" key="4">
    <source>
        <dbReference type="Google" id="ProtNLM"/>
    </source>
</evidence>
<dbReference type="PANTHER" id="PTHR22895">
    <property type="entry name" value="ARMADILLO REPEAT-CONTAINING PROTEIN 6"/>
    <property type="match status" value="1"/>
</dbReference>
<reference evidence="2" key="1">
    <citation type="submission" date="2021-12" db="EMBL/GenBank/DDBJ databases">
        <authorList>
            <person name="King R."/>
        </authorList>
    </citation>
    <scope>NUCLEOTIDE SEQUENCE</scope>
</reference>
<dbReference type="InterPro" id="IPR011989">
    <property type="entry name" value="ARM-like"/>
</dbReference>
<dbReference type="GO" id="GO:0002244">
    <property type="term" value="P:hematopoietic progenitor cell differentiation"/>
    <property type="evidence" value="ECO:0007669"/>
    <property type="project" value="TreeGrafter"/>
</dbReference>
<protein>
    <recommendedName>
        <fullName evidence="4">Armadillo repeat-containing protein 6 homolog</fullName>
    </recommendedName>
</protein>
<dbReference type="InterPro" id="IPR016024">
    <property type="entry name" value="ARM-type_fold"/>
</dbReference>
<dbReference type="SUPFAM" id="SSF48371">
    <property type="entry name" value="ARM repeat"/>
    <property type="match status" value="1"/>
</dbReference>
<name>A0A9N9WHT7_9NEOP</name>
<reference evidence="2" key="2">
    <citation type="submission" date="2022-10" db="EMBL/GenBank/DDBJ databases">
        <authorList>
            <consortium name="ENA_rothamsted_submissions"/>
            <consortium name="culmorum"/>
            <person name="King R."/>
        </authorList>
    </citation>
    <scope>NUCLEOTIDE SEQUENCE</scope>
</reference>